<feature type="domain" description="Copper resistance protein D" evidence="7">
    <location>
        <begin position="186"/>
        <end position="284"/>
    </location>
</feature>
<dbReference type="RefSeq" id="WP_138097976.1">
    <property type="nucleotide sequence ID" value="NZ_CP040428.1"/>
</dbReference>
<comment type="similarity">
    <text evidence="6">Belongs to the CopD family.</text>
</comment>
<dbReference type="GO" id="GO:0006825">
    <property type="term" value="P:copper ion transport"/>
    <property type="evidence" value="ECO:0007669"/>
    <property type="project" value="InterPro"/>
</dbReference>
<evidence type="ECO:0000256" key="3">
    <source>
        <dbReference type="ARBA" id="ARBA00022692"/>
    </source>
</evidence>
<keyword evidence="5 6" id="KW-0472">Membrane</keyword>
<evidence type="ECO:0000256" key="4">
    <source>
        <dbReference type="ARBA" id="ARBA00022989"/>
    </source>
</evidence>
<dbReference type="InterPro" id="IPR047689">
    <property type="entry name" value="CopD"/>
</dbReference>
<evidence type="ECO:0000313" key="8">
    <source>
        <dbReference type="EMBL" id="QCT21820.1"/>
    </source>
</evidence>
<keyword evidence="9" id="KW-1185">Reference proteome</keyword>
<dbReference type="Proteomes" id="UP000302163">
    <property type="component" value="Chromosome"/>
</dbReference>
<evidence type="ECO:0000256" key="5">
    <source>
        <dbReference type="ARBA" id="ARBA00023136"/>
    </source>
</evidence>
<reference evidence="8 9" key="1">
    <citation type="submission" date="2019-05" db="EMBL/GenBank/DDBJ databases">
        <title>Complete genome sequence of Izhakiella calystegiae KSNA2, an endophyte isolated from beach morning glory (Calystegia soldanella).</title>
        <authorList>
            <person name="Jiang L."/>
            <person name="Jeong J.C."/>
            <person name="Kim C.Y."/>
            <person name="Kim D.H."/>
            <person name="Kim S.W."/>
            <person name="Lee j."/>
        </authorList>
    </citation>
    <scope>NUCLEOTIDE SEQUENCE [LARGE SCALE GENOMIC DNA]</scope>
    <source>
        <strain evidence="8 9">KSNA2</strain>
    </source>
</reference>
<feature type="transmembrane region" description="Helical" evidence="6">
    <location>
        <begin position="158"/>
        <end position="176"/>
    </location>
</feature>
<evidence type="ECO:0000313" key="9">
    <source>
        <dbReference type="Proteomes" id="UP000302163"/>
    </source>
</evidence>
<accession>A0A4P8YLY5</accession>
<feature type="transmembrane region" description="Helical" evidence="6">
    <location>
        <begin position="224"/>
        <end position="244"/>
    </location>
</feature>
<comment type="function">
    <text evidence="6">Involved in copper resistance.</text>
</comment>
<feature type="transmembrane region" description="Helical" evidence="6">
    <location>
        <begin position="90"/>
        <end position="110"/>
    </location>
</feature>
<keyword evidence="2 6" id="KW-1003">Cell membrane</keyword>
<feature type="transmembrane region" description="Helical" evidence="6">
    <location>
        <begin position="15"/>
        <end position="37"/>
    </location>
</feature>
<dbReference type="InterPro" id="IPR032694">
    <property type="entry name" value="CopC/D"/>
</dbReference>
<dbReference type="InterPro" id="IPR008457">
    <property type="entry name" value="Cu-R_CopD_dom"/>
</dbReference>
<evidence type="ECO:0000256" key="6">
    <source>
        <dbReference type="RuleBase" id="RU369037"/>
    </source>
</evidence>
<dbReference type="PANTHER" id="PTHR34820">
    <property type="entry name" value="INNER MEMBRANE PROTEIN YEBZ"/>
    <property type="match status" value="1"/>
</dbReference>
<dbReference type="OrthoDB" id="7032707at2"/>
<keyword evidence="6" id="KW-0997">Cell inner membrane</keyword>
<feature type="transmembrane region" description="Helical" evidence="6">
    <location>
        <begin position="197"/>
        <end position="218"/>
    </location>
</feature>
<feature type="transmembrane region" description="Helical" evidence="6">
    <location>
        <begin position="49"/>
        <end position="70"/>
    </location>
</feature>
<protein>
    <recommendedName>
        <fullName evidence="6">Copper resistance protein D</fullName>
    </recommendedName>
</protein>
<dbReference type="EMBL" id="CP040428">
    <property type="protein sequence ID" value="QCT21820.1"/>
    <property type="molecule type" value="Genomic_DNA"/>
</dbReference>
<keyword evidence="6" id="KW-0186">Copper</keyword>
<comment type="subcellular location">
    <subcellularLocation>
        <location evidence="6">Cell inner membrane</location>
        <topology evidence="6">Multi-pass membrane protein</topology>
    </subcellularLocation>
    <subcellularLocation>
        <location evidence="1">Cell membrane</location>
        <topology evidence="1">Multi-pass membrane protein</topology>
    </subcellularLocation>
</comment>
<dbReference type="NCBIfam" id="NF033808">
    <property type="entry name" value="copper_CopD"/>
    <property type="match status" value="1"/>
</dbReference>
<dbReference type="Pfam" id="PF05425">
    <property type="entry name" value="CopD"/>
    <property type="match status" value="1"/>
</dbReference>
<keyword evidence="4 6" id="KW-1133">Transmembrane helix</keyword>
<feature type="transmembrane region" description="Helical" evidence="6">
    <location>
        <begin position="264"/>
        <end position="288"/>
    </location>
</feature>
<evidence type="ECO:0000256" key="1">
    <source>
        <dbReference type="ARBA" id="ARBA00004651"/>
    </source>
</evidence>
<evidence type="ECO:0000259" key="7">
    <source>
        <dbReference type="Pfam" id="PF05425"/>
    </source>
</evidence>
<proteinExistence type="inferred from homology"/>
<dbReference type="GO" id="GO:0046688">
    <property type="term" value="P:response to copper ion"/>
    <property type="evidence" value="ECO:0007669"/>
    <property type="project" value="UniProtKB-UniRule"/>
</dbReference>
<gene>
    <name evidence="8" type="primary">copD</name>
    <name evidence="8" type="ORF">FEM41_20260</name>
</gene>
<organism evidence="8 9">
    <name type="scientific">Jejubacter calystegiae</name>
    <dbReference type="NCBI Taxonomy" id="2579935"/>
    <lineage>
        <taxon>Bacteria</taxon>
        <taxon>Pseudomonadati</taxon>
        <taxon>Pseudomonadota</taxon>
        <taxon>Gammaproteobacteria</taxon>
        <taxon>Enterobacterales</taxon>
        <taxon>Enterobacteriaceae</taxon>
        <taxon>Jejubacter</taxon>
    </lineage>
</organism>
<dbReference type="KEGG" id="izh:FEM41_20260"/>
<evidence type="ECO:0000256" key="2">
    <source>
        <dbReference type="ARBA" id="ARBA00022475"/>
    </source>
</evidence>
<dbReference type="GO" id="GO:0005886">
    <property type="term" value="C:plasma membrane"/>
    <property type="evidence" value="ECO:0007669"/>
    <property type="project" value="UniProtKB-SubCell"/>
</dbReference>
<sequence length="291" mass="31645">MLHLVAVAMRFSHDLALMLLVGSAICSVLLSSGRFASVVTRRLARLWSAAALLNLVSALLLFALQGGLMGQGWSDVLNPDIWRMLPGTRFGAVWLWQMVLALIIVAVTLLRPPRRSPLLLCLAALQLALLAGTGHAAMHDGVAGALHRTNHAVHLLAAAWWVGGLVPLLVCMRMATKPRWRKSAIAAMMRFSRYGHLAVALVIATGAINSLAILGWHWSWQGDYVRLLLLKMGLASVMVAIALVNRYLLVPRFAQSAGVAQQRFIILTRVEMALALAVLLCVSLFATLEPF</sequence>
<dbReference type="PANTHER" id="PTHR34820:SF4">
    <property type="entry name" value="INNER MEMBRANE PROTEIN YEBZ"/>
    <property type="match status" value="1"/>
</dbReference>
<feature type="transmembrane region" description="Helical" evidence="6">
    <location>
        <begin position="117"/>
        <end position="138"/>
    </location>
</feature>
<keyword evidence="3 6" id="KW-0812">Transmembrane</keyword>
<name>A0A4P8YLY5_9ENTR</name>
<dbReference type="AlphaFoldDB" id="A0A4P8YLY5"/>